<dbReference type="GO" id="GO:0005524">
    <property type="term" value="F:ATP binding"/>
    <property type="evidence" value="ECO:0007669"/>
    <property type="project" value="UniProtKB-KW"/>
</dbReference>
<comment type="caution">
    <text evidence="8">The sequence shown here is derived from an EMBL/GenBank/DDBJ whole genome shotgun (WGS) entry which is preliminary data.</text>
</comment>
<dbReference type="PROSITE" id="PS00455">
    <property type="entry name" value="AMP_BINDING"/>
    <property type="match status" value="1"/>
</dbReference>
<sequence>MDQLKPNPANSTPLTPLTLLERAAIIYNDSPSIVYNGSIHSTWSQTHRRCLRLASSISSLGIRRRHVVSALAPNIPAMYELHFAVPFAGAVLSNLNIRLDPRTVAALLRHSDSRLVFVDQQHKSLLLDALSFFPPDLAPPLVVLISDDDDGIDIVDSSSTVFVDTYEGLIRRGDPGFEWVRPESEWDPIVLNYTSGTTSSPKGVVHSHRGAFVVTLDSLVDWSVPKQPVYLWTLPMFHSNGWSFPWGMAAVGGINICLSRFDAPTIYRLIATHGVTHMCAAPVVLNMLSNSKSKTEPMRNPVHLLTGGSPPPAAVLSRAESLGFLVSHGYGLTEALGVIISCAWKPRWNRFPATERARLKARQGVRTLSATEADVVDLESGRSVRPDGSQIGEIVLRGACVMMGYLKDPGATSESINPNGWFYTGDLGVMHEDGYIEIKDRRKDVIISGGENVSSVEVEAVLYTHEAVNEAAVVARPDEFWGETACAFVSLKKNGAEKKPTEKEIMEYCREKMAKFMVPKTVVFREELPKTETGKIVKHLLRKEAQAMGSLTVTVTVAGSRM</sequence>
<evidence type="ECO:0000256" key="5">
    <source>
        <dbReference type="ARBA" id="ARBA00022840"/>
    </source>
</evidence>
<dbReference type="GO" id="GO:0031956">
    <property type="term" value="F:medium-chain fatty acid-CoA ligase activity"/>
    <property type="evidence" value="ECO:0007669"/>
    <property type="project" value="UniProtKB-ARBA"/>
</dbReference>
<dbReference type="EMBL" id="JAAIUW010000005">
    <property type="protein sequence ID" value="KAF7831191.1"/>
    <property type="molecule type" value="Genomic_DNA"/>
</dbReference>
<evidence type="ECO:0000313" key="9">
    <source>
        <dbReference type="Proteomes" id="UP000634136"/>
    </source>
</evidence>
<dbReference type="NCBIfam" id="NF006020">
    <property type="entry name" value="PRK08162.1"/>
    <property type="match status" value="1"/>
</dbReference>
<dbReference type="SUPFAM" id="SSF56801">
    <property type="entry name" value="Acetyl-CoA synthetase-like"/>
    <property type="match status" value="1"/>
</dbReference>
<accession>A0A834U2H9</accession>
<dbReference type="PANTHER" id="PTHR43859">
    <property type="entry name" value="ACYL-ACTIVATING ENZYME"/>
    <property type="match status" value="1"/>
</dbReference>
<dbReference type="Proteomes" id="UP000634136">
    <property type="component" value="Unassembled WGS sequence"/>
</dbReference>
<keyword evidence="3" id="KW-0436">Ligase</keyword>
<evidence type="ECO:0000259" key="6">
    <source>
        <dbReference type="Pfam" id="PF00501"/>
    </source>
</evidence>
<feature type="domain" description="AMP-dependent synthetase/ligase" evidence="6">
    <location>
        <begin position="21"/>
        <end position="406"/>
    </location>
</feature>
<dbReference type="Pfam" id="PF13193">
    <property type="entry name" value="AMP-binding_C"/>
    <property type="match status" value="1"/>
</dbReference>
<evidence type="ECO:0000256" key="1">
    <source>
        <dbReference type="ARBA" id="ARBA00004514"/>
    </source>
</evidence>
<evidence type="ECO:0000259" key="7">
    <source>
        <dbReference type="Pfam" id="PF13193"/>
    </source>
</evidence>
<dbReference type="Gene3D" id="3.30.300.30">
    <property type="match status" value="1"/>
</dbReference>
<dbReference type="PANTHER" id="PTHR43859:SF50">
    <property type="entry name" value="LONG-CHAIN ACYL-COA SYNTHETASE"/>
    <property type="match status" value="1"/>
</dbReference>
<dbReference type="InterPro" id="IPR025110">
    <property type="entry name" value="AMP-bd_C"/>
</dbReference>
<keyword evidence="9" id="KW-1185">Reference proteome</keyword>
<dbReference type="InterPro" id="IPR042099">
    <property type="entry name" value="ANL_N_sf"/>
</dbReference>
<dbReference type="CDD" id="cd12118">
    <property type="entry name" value="ttLC_FACS_AEE21_like"/>
    <property type="match status" value="1"/>
</dbReference>
<gene>
    <name evidence="8" type="ORF">G2W53_013524</name>
</gene>
<evidence type="ECO:0000313" key="8">
    <source>
        <dbReference type="EMBL" id="KAF7831191.1"/>
    </source>
</evidence>
<feature type="domain" description="AMP-binding enzyme C-terminal" evidence="7">
    <location>
        <begin position="457"/>
        <end position="535"/>
    </location>
</feature>
<dbReference type="Pfam" id="PF00501">
    <property type="entry name" value="AMP-binding"/>
    <property type="match status" value="1"/>
</dbReference>
<dbReference type="InterPro" id="IPR000873">
    <property type="entry name" value="AMP-dep_synth/lig_dom"/>
</dbReference>
<comment type="similarity">
    <text evidence="2">Belongs to the ATP-dependent AMP-binding enzyme family.</text>
</comment>
<organism evidence="8 9">
    <name type="scientific">Senna tora</name>
    <dbReference type="NCBI Taxonomy" id="362788"/>
    <lineage>
        <taxon>Eukaryota</taxon>
        <taxon>Viridiplantae</taxon>
        <taxon>Streptophyta</taxon>
        <taxon>Embryophyta</taxon>
        <taxon>Tracheophyta</taxon>
        <taxon>Spermatophyta</taxon>
        <taxon>Magnoliopsida</taxon>
        <taxon>eudicotyledons</taxon>
        <taxon>Gunneridae</taxon>
        <taxon>Pentapetalae</taxon>
        <taxon>rosids</taxon>
        <taxon>fabids</taxon>
        <taxon>Fabales</taxon>
        <taxon>Fabaceae</taxon>
        <taxon>Caesalpinioideae</taxon>
        <taxon>Cassia clade</taxon>
        <taxon>Senna</taxon>
    </lineage>
</organism>
<dbReference type="InterPro" id="IPR020845">
    <property type="entry name" value="AMP-binding_CS"/>
</dbReference>
<evidence type="ECO:0000256" key="4">
    <source>
        <dbReference type="ARBA" id="ARBA00022741"/>
    </source>
</evidence>
<dbReference type="InterPro" id="IPR045851">
    <property type="entry name" value="AMP-bd_C_sf"/>
</dbReference>
<dbReference type="FunFam" id="3.30.300.30:FF:000008">
    <property type="entry name" value="2,3-dihydroxybenzoate-AMP ligase"/>
    <property type="match status" value="1"/>
</dbReference>
<keyword evidence="5" id="KW-0067">ATP-binding</keyword>
<evidence type="ECO:0000256" key="2">
    <source>
        <dbReference type="ARBA" id="ARBA00006432"/>
    </source>
</evidence>
<dbReference type="OrthoDB" id="10253115at2759"/>
<proteinExistence type="inferred from homology"/>
<reference evidence="8" key="1">
    <citation type="submission" date="2020-09" db="EMBL/GenBank/DDBJ databases">
        <title>Genome-Enabled Discovery of Anthraquinone Biosynthesis in Senna tora.</title>
        <authorList>
            <person name="Kang S.-H."/>
            <person name="Pandey R.P."/>
            <person name="Lee C.-M."/>
            <person name="Sim J.-S."/>
            <person name="Jeong J.-T."/>
            <person name="Choi B.-S."/>
            <person name="Jung M."/>
            <person name="Ginzburg D."/>
            <person name="Zhao K."/>
            <person name="Won S.Y."/>
            <person name="Oh T.-J."/>
            <person name="Yu Y."/>
            <person name="Kim N.-H."/>
            <person name="Lee O.R."/>
            <person name="Lee T.-H."/>
            <person name="Bashyal P."/>
            <person name="Kim T.-S."/>
            <person name="Lee W.-H."/>
            <person name="Kawkins C."/>
            <person name="Kim C.-K."/>
            <person name="Kim J.S."/>
            <person name="Ahn B.O."/>
            <person name="Rhee S.Y."/>
            <person name="Sohng J.K."/>
        </authorList>
    </citation>
    <scope>NUCLEOTIDE SEQUENCE</scope>
    <source>
        <tissue evidence="8">Leaf</tissue>
    </source>
</reference>
<dbReference type="AlphaFoldDB" id="A0A834U2H9"/>
<name>A0A834U2H9_9FABA</name>
<dbReference type="Gene3D" id="3.40.50.12780">
    <property type="entry name" value="N-terminal domain of ligase-like"/>
    <property type="match status" value="1"/>
</dbReference>
<comment type="subcellular location">
    <subcellularLocation>
        <location evidence="1">Cytoplasm</location>
        <location evidence="1">Cytosol</location>
    </subcellularLocation>
</comment>
<evidence type="ECO:0000256" key="3">
    <source>
        <dbReference type="ARBA" id="ARBA00022598"/>
    </source>
</evidence>
<protein>
    <submittedName>
        <fullName evidence="8">Putative acyl-activating enzyme 6</fullName>
    </submittedName>
</protein>
<dbReference type="GO" id="GO:0005829">
    <property type="term" value="C:cytosol"/>
    <property type="evidence" value="ECO:0007669"/>
    <property type="project" value="UniProtKB-SubCell"/>
</dbReference>
<keyword evidence="4" id="KW-0547">Nucleotide-binding</keyword>